<evidence type="ECO:0000259" key="6">
    <source>
        <dbReference type="PROSITE" id="PS51782"/>
    </source>
</evidence>
<evidence type="ECO:0000259" key="5">
    <source>
        <dbReference type="PROSITE" id="PS50948"/>
    </source>
</evidence>
<keyword evidence="8" id="KW-1185">Reference proteome</keyword>
<dbReference type="InterPro" id="IPR039297">
    <property type="entry name" value="COX7a"/>
</dbReference>
<evidence type="ECO:0000256" key="1">
    <source>
        <dbReference type="ARBA" id="ARBA00004273"/>
    </source>
</evidence>
<dbReference type="STRING" id="37992.A0A4Z0YKC9"/>
<evidence type="ECO:0000256" key="2">
    <source>
        <dbReference type="ARBA" id="ARBA00022792"/>
    </source>
</evidence>
<name>A0A4Z0YKC9_9PEZI</name>
<sequence length="1097" mass="121074">MWMNHAEKVGILHMSEPPDSFLIISLTAEGADPVLYLFSFSSKVVRFEEHSSQDSLSHLAIMKFVPARSRQPRDAFSFLFHLTYVSLITAADTCSPWTWANNAARTAAPAAPAEPAVTFVPAGSHVANMGAAITVGELVCRYAGKTYVDVNYYTCTQLANKYDITIEKFLMLNPGLDPGCGNIKPYTTYCVAGYFEPLRAYDGKCGPPTKNATCLGTTAQCCNSKTWTCGESDPLSEKTVPLALATRVIAWATRCTAPTAPVVISTTGAAVPANGAIVATWTANARHSESNAGAFLWEYDRRAVQYYRTVERDGESSFSLFDLANPDVGSNTCKTLKPNYYVCVGIQSCTTNLFGLVVPQPLGASCGVRARSNGGDTIVAYSSGKPISSLVNCKDACLDAVGCTSFYFTEGKYCSLHTGKETHVASSTADFLFYDSTCFVCPSKCLSASSPPADAACNVQALSSGGTTIISYNSGASIKSISACAATCLATTGCTNLYYTPGKYCNLKAGTETHKPSSTSQYYFYDASCFECPSPSCRTDYQGLAVPQPSGAVCNVVAYSNGGTTIASYSSGEAIKSLRACSTQWQLENMFNQRPVDEPDWHREGWGLTLATACWGLGYRTESGETYILYSFGFMRSGMRHYDTMSEQGRLPSYEELCRVRQPFLDYTPEADRIFWTLNGPLHSSVWIMSHGSLKPYAQGTDKSNPTWHPISQCPLTKPKISTITVRVDNLDRWEDDWLDVHRQHTDPPDPKFDEPDAGEGYRYGPLLDYDPDRDEESLSEERPLHLLECCDTPRPRGKISTIVVKPSPGNEFVTIHDYLSTLHPFLLASREDILNIANMWDQGDRSAETKLMVNHDGLDDLMISLEGEDSAWWRSAATEGYEGNPLSMLTGPQNTLQRCQIPDDLDSDGLGLRFADNILRREASRAPGKRSIGFRPGRVLAAINSLRQVVERGNPLGGLIHYVVRDSRTTDHCDQTCLKLPSLLAATIQPSQHPIPHHHRYTRHKTSQWAKLVCRLSHPSMLIDEQRSLVDAPNKVPQHQRFYQQAYKQHTRVWQINPRSNKLMVPYQILLWGTLGASMYMMGRKILGYNTWYGKA</sequence>
<comment type="subcellular location">
    <subcellularLocation>
        <location evidence="1">Mitochondrion inner membrane</location>
    </subcellularLocation>
</comment>
<dbReference type="InterPro" id="IPR036779">
    <property type="entry name" value="LysM_dom_sf"/>
</dbReference>
<evidence type="ECO:0008006" key="9">
    <source>
        <dbReference type="Google" id="ProtNLM"/>
    </source>
</evidence>
<organism evidence="7 8">
    <name type="scientific">Xylaria hypoxylon</name>
    <dbReference type="NCBI Taxonomy" id="37992"/>
    <lineage>
        <taxon>Eukaryota</taxon>
        <taxon>Fungi</taxon>
        <taxon>Dikarya</taxon>
        <taxon>Ascomycota</taxon>
        <taxon>Pezizomycotina</taxon>
        <taxon>Sordariomycetes</taxon>
        <taxon>Xylariomycetidae</taxon>
        <taxon>Xylariales</taxon>
        <taxon>Xylariaceae</taxon>
        <taxon>Xylaria</taxon>
    </lineage>
</organism>
<evidence type="ECO:0000256" key="3">
    <source>
        <dbReference type="ARBA" id="ARBA00023128"/>
    </source>
</evidence>
<proteinExistence type="predicted"/>
<dbReference type="Gene3D" id="3.10.350.10">
    <property type="entry name" value="LysM domain"/>
    <property type="match status" value="1"/>
</dbReference>
<dbReference type="PROSITE" id="PS50948">
    <property type="entry name" value="PAN"/>
    <property type="match status" value="1"/>
</dbReference>
<comment type="caution">
    <text evidence="7">The sequence shown here is derived from an EMBL/GenBank/DDBJ whole genome shotgun (WGS) entry which is preliminary data.</text>
</comment>
<feature type="domain" description="LysM" evidence="6">
    <location>
        <begin position="145"/>
        <end position="191"/>
    </location>
</feature>
<dbReference type="Proteomes" id="UP000297716">
    <property type="component" value="Unassembled WGS sequence"/>
</dbReference>
<evidence type="ECO:0000313" key="7">
    <source>
        <dbReference type="EMBL" id="TGJ84324.1"/>
    </source>
</evidence>
<dbReference type="EMBL" id="SKBN01000070">
    <property type="protein sequence ID" value="TGJ84324.1"/>
    <property type="molecule type" value="Genomic_DNA"/>
</dbReference>
<dbReference type="AlphaFoldDB" id="A0A4Z0YKC9"/>
<keyword evidence="3" id="KW-0496">Mitochondrion</keyword>
<evidence type="ECO:0000313" key="8">
    <source>
        <dbReference type="Proteomes" id="UP000297716"/>
    </source>
</evidence>
<dbReference type="InterPro" id="IPR018392">
    <property type="entry name" value="LysM"/>
</dbReference>
<dbReference type="GO" id="GO:0005743">
    <property type="term" value="C:mitochondrial inner membrane"/>
    <property type="evidence" value="ECO:0007669"/>
    <property type="project" value="UniProtKB-SubCell"/>
</dbReference>
<reference evidence="7 8" key="1">
    <citation type="submission" date="2019-03" db="EMBL/GenBank/DDBJ databases">
        <title>Draft genome sequence of Xylaria hypoxylon DSM 108379, a ubiquitous saprotrophic-parasitic fungi on hardwood.</title>
        <authorList>
            <person name="Buettner E."/>
            <person name="Leonhardt S."/>
            <person name="Gebauer A.M."/>
            <person name="Liers C."/>
            <person name="Hofrichter M."/>
            <person name="Kellner H."/>
        </authorList>
    </citation>
    <scope>NUCLEOTIDE SEQUENCE [LARGE SCALE GENOMIC DNA]</scope>
    <source>
        <strain evidence="7 8">DSM 108379</strain>
    </source>
</reference>
<accession>A0A4Z0YKC9</accession>
<gene>
    <name evidence="7" type="ORF">E0Z10_g4458</name>
</gene>
<protein>
    <recommendedName>
        <fullName evidence="9">LysM domain-containing protein</fullName>
    </recommendedName>
</protein>
<dbReference type="Pfam" id="PF02238">
    <property type="entry name" value="COX7a"/>
    <property type="match status" value="1"/>
</dbReference>
<dbReference type="OrthoDB" id="3944545at2759"/>
<keyword evidence="4" id="KW-0472">Membrane</keyword>
<feature type="domain" description="Apple" evidence="5">
    <location>
        <begin position="349"/>
        <end position="438"/>
    </location>
</feature>
<keyword evidence="2" id="KW-0999">Mitochondrion inner membrane</keyword>
<evidence type="ECO:0000256" key="4">
    <source>
        <dbReference type="ARBA" id="ARBA00023136"/>
    </source>
</evidence>
<dbReference type="PROSITE" id="PS51782">
    <property type="entry name" value="LYSM"/>
    <property type="match status" value="1"/>
</dbReference>
<dbReference type="InterPro" id="IPR003609">
    <property type="entry name" value="Pan_app"/>
</dbReference>